<evidence type="ECO:0000313" key="3">
    <source>
        <dbReference type="Proteomes" id="UP000224915"/>
    </source>
</evidence>
<evidence type="ECO:0000313" key="2">
    <source>
        <dbReference type="EMBL" id="PFG19844.1"/>
    </source>
</evidence>
<dbReference type="EMBL" id="PDJD01000001">
    <property type="protein sequence ID" value="PFG19844.1"/>
    <property type="molecule type" value="Genomic_DNA"/>
</dbReference>
<dbReference type="RefSeq" id="WP_098468907.1">
    <property type="nucleotide sequence ID" value="NZ_PDJD01000001.1"/>
</dbReference>
<feature type="compositionally biased region" description="Acidic residues" evidence="1">
    <location>
        <begin position="282"/>
        <end position="306"/>
    </location>
</feature>
<feature type="region of interest" description="Disordered" evidence="1">
    <location>
        <begin position="281"/>
        <end position="306"/>
    </location>
</feature>
<protein>
    <submittedName>
        <fullName evidence="2">Uncharacterized protein</fullName>
    </submittedName>
</protein>
<evidence type="ECO:0000256" key="1">
    <source>
        <dbReference type="SAM" id="MobiDB-lite"/>
    </source>
</evidence>
<gene>
    <name evidence="2" type="ORF">ATL40_1420</name>
</gene>
<comment type="caution">
    <text evidence="2">The sequence shown here is derived from an EMBL/GenBank/DDBJ whole genome shotgun (WGS) entry which is preliminary data.</text>
</comment>
<proteinExistence type="predicted"/>
<keyword evidence="3" id="KW-1185">Reference proteome</keyword>
<name>A0A2A9CZJ3_9MICO</name>
<reference evidence="2 3" key="1">
    <citation type="submission" date="2017-10" db="EMBL/GenBank/DDBJ databases">
        <title>Sequencing the genomes of 1000 actinobacteria strains.</title>
        <authorList>
            <person name="Klenk H.-P."/>
        </authorList>
    </citation>
    <scope>NUCLEOTIDE SEQUENCE [LARGE SCALE GENOMIC DNA]</scope>
    <source>
        <strain evidence="2 3">DSM 21801</strain>
    </source>
</reference>
<dbReference type="Proteomes" id="UP000224915">
    <property type="component" value="Unassembled WGS sequence"/>
</dbReference>
<dbReference type="OrthoDB" id="4548993at2"/>
<dbReference type="AlphaFoldDB" id="A0A2A9CZJ3"/>
<sequence>MKGAVNELRLSRPGLCAALAALVPHAGRATPVQPHLGRIRLALTAESLVLWASDGVTSALAQVRVEIVASSELEVWDLSVPVVRKVLGVFRKSATRASEDTSLEVITSEDSMRLTEVGGLFPGESLRVPRHTPPEPEEDTAIDVPRLVLPFLRSTLSTWGTAQLGSEDLAPFVTSAKQFGGALEVLLVDEPAPLVVLRSLDEAFLGVAHRVDRRGDEERCAEQRQESRSVTRSWARLVEPLQRPERVEVDDATREALLAAAGEQIAEHGKSVRLRVIRDELPLEADDQTAESDDDRDGERDDDDDE</sequence>
<organism evidence="2 3">
    <name type="scientific">Serinibacter salmoneus</name>
    <dbReference type="NCBI Taxonomy" id="556530"/>
    <lineage>
        <taxon>Bacteria</taxon>
        <taxon>Bacillati</taxon>
        <taxon>Actinomycetota</taxon>
        <taxon>Actinomycetes</taxon>
        <taxon>Micrococcales</taxon>
        <taxon>Beutenbergiaceae</taxon>
        <taxon>Serinibacter</taxon>
    </lineage>
</organism>
<accession>A0A2A9CZJ3</accession>